<comment type="cofactor">
    <cofactor evidence="1">
        <name>Mn(2+)</name>
        <dbReference type="ChEBI" id="CHEBI:29035"/>
    </cofactor>
</comment>
<evidence type="ECO:0000256" key="3">
    <source>
        <dbReference type="ARBA" id="ARBA00022723"/>
    </source>
</evidence>
<protein>
    <recommendedName>
        <fullName evidence="7">Nudix hydrolase domain-containing protein</fullName>
    </recommendedName>
</protein>
<evidence type="ECO:0000256" key="4">
    <source>
        <dbReference type="ARBA" id="ARBA00022801"/>
    </source>
</evidence>
<keyword evidence="5" id="KW-0460">Magnesium</keyword>
<keyword evidence="9" id="KW-1185">Reference proteome</keyword>
<dbReference type="InterPro" id="IPR015797">
    <property type="entry name" value="NUDIX_hydrolase-like_dom_sf"/>
</dbReference>
<reference evidence="8 9" key="1">
    <citation type="submission" date="2019-01" db="EMBL/GenBank/DDBJ databases">
        <title>Nuclear Genome Assembly of the Microalgal Biofuel strain Nannochloropsis salina CCMP1776.</title>
        <authorList>
            <person name="Hovde B."/>
        </authorList>
    </citation>
    <scope>NUCLEOTIDE SEQUENCE [LARGE SCALE GENOMIC DNA]</scope>
    <source>
        <strain evidence="8 9">CCMP1776</strain>
    </source>
</reference>
<keyword evidence="4" id="KW-0378">Hydrolase</keyword>
<proteinExistence type="predicted"/>
<evidence type="ECO:0000259" key="7">
    <source>
        <dbReference type="PROSITE" id="PS51462"/>
    </source>
</evidence>
<dbReference type="InterPro" id="IPR000086">
    <property type="entry name" value="NUDIX_hydrolase_dom"/>
</dbReference>
<comment type="caution">
    <text evidence="8">The sequence shown here is derived from an EMBL/GenBank/DDBJ whole genome shotgun (WGS) entry which is preliminary data.</text>
</comment>
<dbReference type="AlphaFoldDB" id="A0A4D9DAL0"/>
<dbReference type="PANTHER" id="PTHR12992">
    <property type="entry name" value="NUDIX HYDROLASE"/>
    <property type="match status" value="1"/>
</dbReference>
<gene>
    <name evidence="8" type="ORF">NSK_001397</name>
</gene>
<evidence type="ECO:0000313" key="8">
    <source>
        <dbReference type="EMBL" id="TFJ87063.1"/>
    </source>
</evidence>
<sequence>MKGGNVVWRASRHQLAACHAAVEEQMSANEKSHTAATENKSLHSHAQFKSLGVIEPSKDLDLQLMITNYTLPALAAGLRDREETLQFCARLLEDGNLEQLERVLHPYQAELITRRRRKTRSLDLAGGLTSKHLNMLRKYLQRSPRQLTRAVSLRASVVIPLCNVNGVASVLFERRSPFVRSFKNQVCFPGGMVEESLDVNIIETSLREMEEEIGFPARSVDVLGVLRCDWSEVHKITGIGVTPVVGFLGDLTEKELSPNPKEVAECFTIPLATLLDVEHWNREEEKGTVVFVGGPHVIWGLTAHLLDIFLKDILMRYKVQVQ</sequence>
<dbReference type="GO" id="GO:0010945">
    <property type="term" value="F:coenzyme A diphosphatase activity"/>
    <property type="evidence" value="ECO:0007669"/>
    <property type="project" value="InterPro"/>
</dbReference>
<feature type="domain" description="Nudix hydrolase" evidence="7">
    <location>
        <begin position="152"/>
        <end position="292"/>
    </location>
</feature>
<keyword evidence="3" id="KW-0479">Metal-binding</keyword>
<dbReference type="PROSITE" id="PS51462">
    <property type="entry name" value="NUDIX"/>
    <property type="match status" value="1"/>
</dbReference>
<keyword evidence="6" id="KW-0464">Manganese</keyword>
<organism evidence="8 9">
    <name type="scientific">Nannochloropsis salina CCMP1776</name>
    <dbReference type="NCBI Taxonomy" id="1027361"/>
    <lineage>
        <taxon>Eukaryota</taxon>
        <taxon>Sar</taxon>
        <taxon>Stramenopiles</taxon>
        <taxon>Ochrophyta</taxon>
        <taxon>Eustigmatophyceae</taxon>
        <taxon>Eustigmatales</taxon>
        <taxon>Monodopsidaceae</taxon>
        <taxon>Microchloropsis</taxon>
        <taxon>Microchloropsis salina</taxon>
    </lineage>
</organism>
<dbReference type="PANTHER" id="PTHR12992:SF11">
    <property type="entry name" value="MITOCHONDRIAL COENZYME A DIPHOSPHATASE NUDT8"/>
    <property type="match status" value="1"/>
</dbReference>
<evidence type="ECO:0000313" key="9">
    <source>
        <dbReference type="Proteomes" id="UP000355283"/>
    </source>
</evidence>
<evidence type="ECO:0000256" key="5">
    <source>
        <dbReference type="ARBA" id="ARBA00022842"/>
    </source>
</evidence>
<dbReference type="CDD" id="cd03426">
    <property type="entry name" value="NUDIX_CoAse_Nudt7"/>
    <property type="match status" value="1"/>
</dbReference>
<dbReference type="OrthoDB" id="206213at2759"/>
<dbReference type="SUPFAM" id="SSF55811">
    <property type="entry name" value="Nudix"/>
    <property type="match status" value="1"/>
</dbReference>
<evidence type="ECO:0000256" key="6">
    <source>
        <dbReference type="ARBA" id="ARBA00023211"/>
    </source>
</evidence>
<dbReference type="InterPro" id="IPR045121">
    <property type="entry name" value="CoAse"/>
</dbReference>
<dbReference type="Pfam" id="PF00293">
    <property type="entry name" value="NUDIX"/>
    <property type="match status" value="1"/>
</dbReference>
<evidence type="ECO:0000256" key="1">
    <source>
        <dbReference type="ARBA" id="ARBA00001936"/>
    </source>
</evidence>
<dbReference type="Proteomes" id="UP000355283">
    <property type="component" value="Unassembled WGS sequence"/>
</dbReference>
<evidence type="ECO:0000256" key="2">
    <source>
        <dbReference type="ARBA" id="ARBA00001946"/>
    </source>
</evidence>
<dbReference type="GO" id="GO:0046872">
    <property type="term" value="F:metal ion binding"/>
    <property type="evidence" value="ECO:0007669"/>
    <property type="project" value="UniProtKB-KW"/>
</dbReference>
<name>A0A4D9DAL0_9STRA</name>
<comment type="cofactor">
    <cofactor evidence="2">
        <name>Mg(2+)</name>
        <dbReference type="ChEBI" id="CHEBI:18420"/>
    </cofactor>
</comment>
<dbReference type="Gene3D" id="3.90.79.10">
    <property type="entry name" value="Nucleoside Triphosphate Pyrophosphohydrolase"/>
    <property type="match status" value="1"/>
</dbReference>
<dbReference type="EMBL" id="SDOX01000006">
    <property type="protein sequence ID" value="TFJ87063.1"/>
    <property type="molecule type" value="Genomic_DNA"/>
</dbReference>
<accession>A0A4D9DAL0</accession>